<proteinExistence type="predicted"/>
<evidence type="ECO:0000256" key="1">
    <source>
        <dbReference type="ARBA" id="ARBA00002291"/>
    </source>
</evidence>
<dbReference type="EMBL" id="FPBF01000001">
    <property type="protein sequence ID" value="SFT36303.1"/>
    <property type="molecule type" value="Genomic_DNA"/>
</dbReference>
<comment type="subunit">
    <text evidence="2">Homodimer.</text>
</comment>
<evidence type="ECO:0000256" key="2">
    <source>
        <dbReference type="ARBA" id="ARBA00011738"/>
    </source>
</evidence>
<dbReference type="Proteomes" id="UP000199673">
    <property type="component" value="Unassembled WGS sequence"/>
</dbReference>
<feature type="DNA-binding region" description="H-T-H motif" evidence="6">
    <location>
        <begin position="30"/>
        <end position="49"/>
    </location>
</feature>
<accession>A0A1I6XDY2</accession>
<dbReference type="STRING" id="305507.SAMN04489724_0414"/>
<comment type="function">
    <text evidence="1">Represses transcription of the icaADBC operon necessary for biofilm production.</text>
</comment>
<dbReference type="PROSITE" id="PS50977">
    <property type="entry name" value="HTH_TETR_2"/>
    <property type="match status" value="1"/>
</dbReference>
<dbReference type="InterPro" id="IPR009057">
    <property type="entry name" value="Homeodomain-like_sf"/>
</dbReference>
<dbReference type="Pfam" id="PF18665">
    <property type="entry name" value="TetR_C_37"/>
    <property type="match status" value="1"/>
</dbReference>
<keyword evidence="4 6" id="KW-0238">DNA-binding</keyword>
<dbReference type="InterPro" id="IPR041646">
    <property type="entry name" value="IcaR_C"/>
</dbReference>
<evidence type="ECO:0000256" key="3">
    <source>
        <dbReference type="ARBA" id="ARBA00014341"/>
    </source>
</evidence>
<name>A0A1I6XDY2_9BACT</name>
<dbReference type="GO" id="GO:0003677">
    <property type="term" value="F:DNA binding"/>
    <property type="evidence" value="ECO:0007669"/>
    <property type="project" value="UniProtKB-UniRule"/>
</dbReference>
<evidence type="ECO:0000256" key="4">
    <source>
        <dbReference type="ARBA" id="ARBA00023125"/>
    </source>
</evidence>
<dbReference type="SUPFAM" id="SSF46689">
    <property type="entry name" value="Homeodomain-like"/>
    <property type="match status" value="1"/>
</dbReference>
<evidence type="ECO:0000313" key="8">
    <source>
        <dbReference type="EMBL" id="SFT36303.1"/>
    </source>
</evidence>
<feature type="domain" description="HTH tetR-type" evidence="7">
    <location>
        <begin position="7"/>
        <end position="67"/>
    </location>
</feature>
<dbReference type="InterPro" id="IPR001647">
    <property type="entry name" value="HTH_TetR"/>
</dbReference>
<dbReference type="OrthoDB" id="7618612at2"/>
<evidence type="ECO:0000259" key="7">
    <source>
        <dbReference type="PROSITE" id="PS50977"/>
    </source>
</evidence>
<dbReference type="Pfam" id="PF00440">
    <property type="entry name" value="TetR_N"/>
    <property type="match status" value="1"/>
</dbReference>
<reference evidence="9" key="1">
    <citation type="submission" date="2016-10" db="EMBL/GenBank/DDBJ databases">
        <authorList>
            <person name="Varghese N."/>
            <person name="Submissions S."/>
        </authorList>
    </citation>
    <scope>NUCLEOTIDE SEQUENCE [LARGE SCALE GENOMIC DNA]</scope>
    <source>
        <strain evidence="9">DSM 23445</strain>
    </source>
</reference>
<dbReference type="AlphaFoldDB" id="A0A1I6XDY2"/>
<evidence type="ECO:0000256" key="6">
    <source>
        <dbReference type="PROSITE-ProRule" id="PRU00335"/>
    </source>
</evidence>
<evidence type="ECO:0000313" key="9">
    <source>
        <dbReference type="Proteomes" id="UP000199673"/>
    </source>
</evidence>
<keyword evidence="9" id="KW-1185">Reference proteome</keyword>
<dbReference type="RefSeq" id="WP_091691044.1">
    <property type="nucleotide sequence ID" value="NZ_FPBF01000001.1"/>
</dbReference>
<protein>
    <recommendedName>
        <fullName evidence="3">Biofilm operon icaADBC HTH-type negative transcriptional regulator IcaR</fullName>
    </recommendedName>
    <alternativeName>
        <fullName evidence="5">Intercellular adhesion protein R</fullName>
    </alternativeName>
</protein>
<organism evidence="8 9">
    <name type="scientific">Algoriphagus locisalis</name>
    <dbReference type="NCBI Taxonomy" id="305507"/>
    <lineage>
        <taxon>Bacteria</taxon>
        <taxon>Pseudomonadati</taxon>
        <taxon>Bacteroidota</taxon>
        <taxon>Cytophagia</taxon>
        <taxon>Cytophagales</taxon>
        <taxon>Cyclobacteriaceae</taxon>
        <taxon>Algoriphagus</taxon>
    </lineage>
</organism>
<sequence>MANKISDERKKEIIEGFYQLSVQNGLENTSIAKIGKHLGMPPSLIMHYFPTREILISNLISHILDQYLMIYEPVIRELETKNYADPNTFVDSLFSRDWNMLFDDGVFYSCYSLIFRNDRIKKEYRLLHDKLRESLKDILDRDDNFAGKDTDLLAEQIFVVVEGAYYYLSMIDDENVYNRKLEAYKSQVYDLLRKYEVQHL</sequence>
<dbReference type="Gene3D" id="1.10.357.10">
    <property type="entry name" value="Tetracycline Repressor, domain 2"/>
    <property type="match status" value="1"/>
</dbReference>
<evidence type="ECO:0000256" key="5">
    <source>
        <dbReference type="ARBA" id="ARBA00030200"/>
    </source>
</evidence>
<gene>
    <name evidence="8" type="ORF">SAMN04489724_0414</name>
</gene>